<evidence type="ECO:0000256" key="1">
    <source>
        <dbReference type="SAM" id="MobiDB-lite"/>
    </source>
</evidence>
<gene>
    <name evidence="3" type="ORF">AB0887_09815</name>
</gene>
<organism evidence="3 4">
    <name type="scientific">Streptomyces huasconensis</name>
    <dbReference type="NCBI Taxonomy" id="1854574"/>
    <lineage>
        <taxon>Bacteria</taxon>
        <taxon>Bacillati</taxon>
        <taxon>Actinomycetota</taxon>
        <taxon>Actinomycetes</taxon>
        <taxon>Kitasatosporales</taxon>
        <taxon>Streptomycetaceae</taxon>
        <taxon>Streptomyces</taxon>
    </lineage>
</organism>
<sequence length="243" mass="25270">MTSGPAFRLARAAVFAALCVVTTAFGHVLMSGAALPWWAVGYAFAATTAAAWWLTGRERGASAVTGATVAAQLALHELFGLAQRLDAGPSGREAPGPHRMPSGGGDGMNHMHHAMPTPMSARMSSSDAALTALSDEALADEALSRWVMSVFGHSGFGMFLAHLAAALICALWLWRGEAAAFRTGRALAAALFVPLRLVLRLLVAALPPAPPHVGALVPVPRLRGVLLQYAVSRRGPPVLPVSS</sequence>
<proteinExistence type="predicted"/>
<keyword evidence="2" id="KW-0472">Membrane</keyword>
<dbReference type="RefSeq" id="WP_359771091.1">
    <property type="nucleotide sequence ID" value="NZ_JBEYRR010000001.1"/>
</dbReference>
<reference evidence="3 4" key="1">
    <citation type="submission" date="2024-06" db="EMBL/GenBank/DDBJ databases">
        <title>The Natural Products Discovery Center: Release of the First 8490 Sequenced Strains for Exploring Actinobacteria Biosynthetic Diversity.</title>
        <authorList>
            <person name="Kalkreuter E."/>
            <person name="Kautsar S.A."/>
            <person name="Yang D."/>
            <person name="Bader C.D."/>
            <person name="Teijaro C.N."/>
            <person name="Fluegel L."/>
            <person name="Davis C.M."/>
            <person name="Simpson J.R."/>
            <person name="Lauterbach L."/>
            <person name="Steele A.D."/>
            <person name="Gui C."/>
            <person name="Meng S."/>
            <person name="Li G."/>
            <person name="Viehrig K."/>
            <person name="Ye F."/>
            <person name="Su P."/>
            <person name="Kiefer A.F."/>
            <person name="Nichols A."/>
            <person name="Cepeda A.J."/>
            <person name="Yan W."/>
            <person name="Fan B."/>
            <person name="Jiang Y."/>
            <person name="Adhikari A."/>
            <person name="Zheng C.-J."/>
            <person name="Schuster L."/>
            <person name="Cowan T.M."/>
            <person name="Smanski M.J."/>
            <person name="Chevrette M.G."/>
            <person name="De Carvalho L.P.S."/>
            <person name="Shen B."/>
        </authorList>
    </citation>
    <scope>NUCLEOTIDE SEQUENCE [LARGE SCALE GENOMIC DNA]</scope>
    <source>
        <strain evidence="3 4">NPDC047833</strain>
    </source>
</reference>
<keyword evidence="2" id="KW-1133">Transmembrane helix</keyword>
<feature type="transmembrane region" description="Helical" evidence="2">
    <location>
        <begin position="35"/>
        <end position="54"/>
    </location>
</feature>
<evidence type="ECO:0008006" key="5">
    <source>
        <dbReference type="Google" id="ProtNLM"/>
    </source>
</evidence>
<dbReference type="EMBL" id="JBEYRS010000003">
    <property type="protein sequence ID" value="MEW2362244.1"/>
    <property type="molecule type" value="Genomic_DNA"/>
</dbReference>
<feature type="transmembrane region" description="Helical" evidence="2">
    <location>
        <begin position="12"/>
        <end position="29"/>
    </location>
</feature>
<feature type="region of interest" description="Disordered" evidence="1">
    <location>
        <begin position="88"/>
        <end position="110"/>
    </location>
</feature>
<protein>
    <recommendedName>
        <fullName evidence="5">Integral membrane protein</fullName>
    </recommendedName>
</protein>
<accession>A0ABV3LS15</accession>
<name>A0ABV3LS15_9ACTN</name>
<dbReference type="Proteomes" id="UP001553843">
    <property type="component" value="Unassembled WGS sequence"/>
</dbReference>
<evidence type="ECO:0000256" key="2">
    <source>
        <dbReference type="SAM" id="Phobius"/>
    </source>
</evidence>
<evidence type="ECO:0000313" key="3">
    <source>
        <dbReference type="EMBL" id="MEW2362244.1"/>
    </source>
</evidence>
<keyword evidence="2" id="KW-0812">Transmembrane</keyword>
<feature type="transmembrane region" description="Helical" evidence="2">
    <location>
        <begin position="155"/>
        <end position="174"/>
    </location>
</feature>
<keyword evidence="4" id="KW-1185">Reference proteome</keyword>
<comment type="caution">
    <text evidence="3">The sequence shown here is derived from an EMBL/GenBank/DDBJ whole genome shotgun (WGS) entry which is preliminary data.</text>
</comment>
<evidence type="ECO:0000313" key="4">
    <source>
        <dbReference type="Proteomes" id="UP001553843"/>
    </source>
</evidence>